<keyword evidence="2" id="KW-1185">Reference proteome</keyword>
<accession>A0A317SFE4</accession>
<reference evidence="1 2" key="1">
    <citation type="submission" date="2018-03" db="EMBL/GenBank/DDBJ databases">
        <title>Genomes of Pezizomycetes fungi and the evolution of truffles.</title>
        <authorList>
            <person name="Murat C."/>
            <person name="Payen T."/>
            <person name="Noel B."/>
            <person name="Kuo A."/>
            <person name="Martin F.M."/>
        </authorList>
    </citation>
    <scope>NUCLEOTIDE SEQUENCE [LARGE SCALE GENOMIC DNA]</scope>
    <source>
        <strain evidence="1">091103-1</strain>
    </source>
</reference>
<evidence type="ECO:0000313" key="2">
    <source>
        <dbReference type="Proteomes" id="UP000246991"/>
    </source>
</evidence>
<evidence type="ECO:0000313" key="1">
    <source>
        <dbReference type="EMBL" id="PWW73249.1"/>
    </source>
</evidence>
<gene>
    <name evidence="1" type="ORF">C7212DRAFT_346981</name>
</gene>
<name>A0A317SFE4_9PEZI</name>
<sequence length="103" mass="11469">MGRVWTNYRSKIYDSAFLWEALYVRPPGGMVLLPFTFCHRDAALADPISTLDAEQIILTDTDAPGYLEIDFDNELQGPDAGSGGRIRLGAEARKRKAELEYCG</sequence>
<proteinExistence type="predicted"/>
<organism evidence="1 2">
    <name type="scientific">Tuber magnatum</name>
    <name type="common">white Piedmont truffle</name>
    <dbReference type="NCBI Taxonomy" id="42249"/>
    <lineage>
        <taxon>Eukaryota</taxon>
        <taxon>Fungi</taxon>
        <taxon>Dikarya</taxon>
        <taxon>Ascomycota</taxon>
        <taxon>Pezizomycotina</taxon>
        <taxon>Pezizomycetes</taxon>
        <taxon>Pezizales</taxon>
        <taxon>Tuberaceae</taxon>
        <taxon>Tuber</taxon>
    </lineage>
</organism>
<dbReference type="AlphaFoldDB" id="A0A317SFE4"/>
<comment type="caution">
    <text evidence="1">The sequence shown here is derived from an EMBL/GenBank/DDBJ whole genome shotgun (WGS) entry which is preliminary data.</text>
</comment>
<dbReference type="Proteomes" id="UP000246991">
    <property type="component" value="Unassembled WGS sequence"/>
</dbReference>
<dbReference type="EMBL" id="PYWC01000083">
    <property type="protein sequence ID" value="PWW73249.1"/>
    <property type="molecule type" value="Genomic_DNA"/>
</dbReference>
<protein>
    <submittedName>
        <fullName evidence="1">Uncharacterized protein</fullName>
    </submittedName>
</protein>